<evidence type="ECO:0000313" key="5">
    <source>
        <dbReference type="Proteomes" id="UP000007646"/>
    </source>
</evidence>
<dbReference type="OMA" id="QGQYCKL"/>
<proteinExistence type="predicted"/>
<dbReference type="Proteomes" id="UP000007646">
    <property type="component" value="Unassembled WGS sequence"/>
</dbReference>
<feature type="signal peptide" evidence="2">
    <location>
        <begin position="1"/>
        <end position="19"/>
    </location>
</feature>
<dbReference type="PANTHER" id="PTHR11161">
    <property type="entry name" value="O-ACYLTRANSFERASE"/>
    <property type="match status" value="1"/>
</dbReference>
<feature type="transmembrane region" description="Helical" evidence="1">
    <location>
        <begin position="459"/>
        <end position="482"/>
    </location>
</feature>
<dbReference type="Pfam" id="PF20146">
    <property type="entry name" value="NRF"/>
    <property type="match status" value="1"/>
</dbReference>
<feature type="transmembrane region" description="Helical" evidence="1">
    <location>
        <begin position="540"/>
        <end position="562"/>
    </location>
</feature>
<keyword evidence="1" id="KW-0812">Transmembrane</keyword>
<dbReference type="Pfam" id="PF01757">
    <property type="entry name" value="Acyl_transf_3"/>
    <property type="match status" value="1"/>
</dbReference>
<dbReference type="PANTHER" id="PTHR11161:SF0">
    <property type="entry name" value="O-ACYLTRANSFERASE LIKE PROTEIN"/>
    <property type="match status" value="1"/>
</dbReference>
<evidence type="ECO:0000259" key="3">
    <source>
        <dbReference type="SMART" id="SM00703"/>
    </source>
</evidence>
<feature type="transmembrane region" description="Helical" evidence="1">
    <location>
        <begin position="511"/>
        <end position="528"/>
    </location>
</feature>
<dbReference type="eggNOG" id="KOG3700">
    <property type="taxonomic scope" value="Eukaryota"/>
</dbReference>
<protein>
    <recommendedName>
        <fullName evidence="3">Nose resistant-to-fluoxetine protein N-terminal domain-containing protein</fullName>
    </recommendedName>
</protein>
<dbReference type="InterPro" id="IPR052728">
    <property type="entry name" value="O2_lipid_transport_reg"/>
</dbReference>
<feature type="domain" description="Nose resistant-to-fluoxetine protein N-terminal" evidence="3">
    <location>
        <begin position="24"/>
        <end position="139"/>
    </location>
</feature>
<feature type="transmembrane region" description="Helical" evidence="1">
    <location>
        <begin position="611"/>
        <end position="636"/>
    </location>
</feature>
<reference evidence="4 5" key="1">
    <citation type="submission" date="2009-06" db="EMBL/GenBank/DDBJ databases">
        <title>The Genome Sequence of Loxodonta africana (African elephant).</title>
        <authorList>
            <person name="Di Palma F."/>
            <person name="Heiman D."/>
            <person name="Young S."/>
            <person name="Johnson J."/>
            <person name="Lander E.S."/>
            <person name="Lindblad-Toh K."/>
        </authorList>
    </citation>
    <scope>NUCLEOTIDE SEQUENCE [LARGE SCALE GENOMIC DNA]</scope>
    <source>
        <strain evidence="4 5">Isolate ISIS603380</strain>
    </source>
</reference>
<reference evidence="4" key="2">
    <citation type="submission" date="2025-08" db="UniProtKB">
        <authorList>
            <consortium name="Ensembl"/>
        </authorList>
    </citation>
    <scope>IDENTIFICATION</scope>
    <source>
        <strain evidence="4">Isolate ISIS603380</strain>
    </source>
</reference>
<dbReference type="STRING" id="9785.ENSLAFP00000019746"/>
<keyword evidence="1" id="KW-0472">Membrane</keyword>
<feature type="transmembrane region" description="Helical" evidence="1">
    <location>
        <begin position="648"/>
        <end position="670"/>
    </location>
</feature>
<name>G3TVY8_LOXAF</name>
<evidence type="ECO:0000313" key="4">
    <source>
        <dbReference type="Ensembl" id="ENSLAFP00000019746.1"/>
    </source>
</evidence>
<dbReference type="InterPro" id="IPR002656">
    <property type="entry name" value="Acyl_transf_3_dom"/>
</dbReference>
<dbReference type="Ensembl" id="ENSLAFT00000031071.1">
    <property type="protein sequence ID" value="ENSLAFP00000019746.1"/>
    <property type="gene ID" value="ENSLAFG00000029865.1"/>
</dbReference>
<dbReference type="GeneTree" id="ENSGT00530000063340"/>
<evidence type="ECO:0000256" key="1">
    <source>
        <dbReference type="SAM" id="Phobius"/>
    </source>
</evidence>
<dbReference type="InterPro" id="IPR006621">
    <property type="entry name" value="Nose-resist-to-fluoxetine_N"/>
</dbReference>
<sequence>PSLLLWLLSFRFQLTFVFPARNISLKCMQDVEEFLSDLNSKEPKEYALQMYDTTGKLGSNILNGNVDRLGSYSECLSTQSPMGGFQGQYCKLHIMQDGADYHVGVCVPDSCSAEDVTVMSQLDILRLRNASFLAPSLSLFMINVSSSSGGSEARSAVGMFPLDMLAAMCLFLTSLGLAFPLAGTICVAAVGWTSDHRAPPAHRALLASYGTLPLEETERKEKRQRIQCQDCLAHLSLLSALRRGKRFLGAMDHALKCYSWQKNVPAIWTKRTPAGTCLATDGIRVLSLLWIISGHTSQMTMWLSWDNVLEWKARALKTPLYLYSQSGPFCLGVDRFFPMSGWLSARSFLKMYQSSDKGITPKVILRYFFSRLVRLQPLRLYSVSLLGRLFPLVHWGTVWEVPKVHLDNCRRAWRTNLLLLNNLVSVQNLCNGWTWYLARDFQLHLLTPVMIINHRKSKLVLTLFGVTLFLASFTATALLTAIQSTIGLYSPEAADENVTALYFLEYYTKPYCQYGPFLVGLLLSIFMYQNQQANILKTKVQALLGWICALSALFAVVALACVDDSSDTTSAATAVYQTLHRTVWVAAVGWVVLACQEGYGGLVNRVLSRDVWTFLAGISYACYLVHPILILLYNGLQETLIRFMDTNVFSLISGHCLLTFIAGLALMLFIEKPCQELKKCSLGSIPTEL</sequence>
<organism evidence="4 5">
    <name type="scientific">Loxodonta africana</name>
    <name type="common">African elephant</name>
    <dbReference type="NCBI Taxonomy" id="9785"/>
    <lineage>
        <taxon>Eukaryota</taxon>
        <taxon>Metazoa</taxon>
        <taxon>Chordata</taxon>
        <taxon>Craniata</taxon>
        <taxon>Vertebrata</taxon>
        <taxon>Euteleostomi</taxon>
        <taxon>Mammalia</taxon>
        <taxon>Eutheria</taxon>
        <taxon>Afrotheria</taxon>
        <taxon>Proboscidea</taxon>
        <taxon>Elephantidae</taxon>
        <taxon>Loxodonta</taxon>
    </lineage>
</organism>
<feature type="chain" id="PRO_5003455590" description="Nose resistant-to-fluoxetine protein N-terminal domain-containing protein" evidence="2">
    <location>
        <begin position="20"/>
        <end position="689"/>
    </location>
</feature>
<dbReference type="HOGENOM" id="CLU_007874_3_1_1"/>
<keyword evidence="2" id="KW-0732">Signal</keyword>
<dbReference type="InParanoid" id="G3TVY8"/>
<dbReference type="AlphaFoldDB" id="G3TVY8"/>
<accession>G3TVY8</accession>
<dbReference type="GO" id="GO:0016747">
    <property type="term" value="F:acyltransferase activity, transferring groups other than amino-acyl groups"/>
    <property type="evidence" value="ECO:0007669"/>
    <property type="project" value="InterPro"/>
</dbReference>
<evidence type="ECO:0000256" key="2">
    <source>
        <dbReference type="SAM" id="SignalP"/>
    </source>
</evidence>
<feature type="transmembrane region" description="Helical" evidence="1">
    <location>
        <begin position="164"/>
        <end position="193"/>
    </location>
</feature>
<dbReference type="SMART" id="SM00703">
    <property type="entry name" value="NRF"/>
    <property type="match status" value="1"/>
</dbReference>
<feature type="transmembrane region" description="Helical" evidence="1">
    <location>
        <begin position="582"/>
        <end position="599"/>
    </location>
</feature>
<reference evidence="4" key="3">
    <citation type="submission" date="2025-09" db="UniProtKB">
        <authorList>
            <consortium name="Ensembl"/>
        </authorList>
    </citation>
    <scope>IDENTIFICATION</scope>
    <source>
        <strain evidence="4">Isolate ISIS603380</strain>
    </source>
</reference>
<keyword evidence="5" id="KW-1185">Reference proteome</keyword>
<keyword evidence="1" id="KW-1133">Transmembrane helix</keyword>